<dbReference type="GO" id="GO:0005975">
    <property type="term" value="P:carbohydrate metabolic process"/>
    <property type="evidence" value="ECO:0007669"/>
    <property type="project" value="InterPro"/>
</dbReference>
<evidence type="ECO:0000256" key="7">
    <source>
        <dbReference type="RuleBase" id="RU004326"/>
    </source>
</evidence>
<dbReference type="FunFam" id="3.40.120.10:FF:000001">
    <property type="entry name" value="Phosphoglucosamine mutase"/>
    <property type="match status" value="1"/>
</dbReference>
<evidence type="ECO:0000259" key="12">
    <source>
        <dbReference type="Pfam" id="PF02880"/>
    </source>
</evidence>
<keyword evidence="3 6" id="KW-0479">Metal-binding</keyword>
<evidence type="ECO:0000256" key="2">
    <source>
        <dbReference type="ARBA" id="ARBA00022553"/>
    </source>
</evidence>
<comment type="PTM">
    <text evidence="6">Activated by phosphorylation.</text>
</comment>
<feature type="domain" description="Alpha-D-phosphohexomutase C-terminal" evidence="9">
    <location>
        <begin position="380"/>
        <end position="446"/>
    </location>
</feature>
<keyword evidence="2 6" id="KW-0597">Phosphoprotein</keyword>
<name>A0A7H0FWG6_9GAMM</name>
<dbReference type="PANTHER" id="PTHR42946:SF1">
    <property type="entry name" value="PHOSPHOGLUCOMUTASE (ALPHA-D-GLUCOSE-1,6-BISPHOSPHATE-DEPENDENT)"/>
    <property type="match status" value="1"/>
</dbReference>
<dbReference type="InterPro" id="IPR005846">
    <property type="entry name" value="A-D-PHexomutase_a/b/a-III"/>
</dbReference>
<comment type="function">
    <text evidence="6 8">Catalyzes the conversion of glucosamine-6-phosphate to glucosamine-1-phosphate.</text>
</comment>
<dbReference type="Proteomes" id="UP000516018">
    <property type="component" value="Chromosome"/>
</dbReference>
<feature type="binding site" description="via phosphate group" evidence="6">
    <location>
        <position position="108"/>
    </location>
    <ligand>
        <name>Mg(2+)</name>
        <dbReference type="ChEBI" id="CHEBI:18420"/>
    </ligand>
</feature>
<feature type="active site" description="Phosphoserine intermediate" evidence="6">
    <location>
        <position position="108"/>
    </location>
</feature>
<accession>A0A7H0FWG6</accession>
<dbReference type="InterPro" id="IPR050060">
    <property type="entry name" value="Phosphoglucosamine_mutase"/>
</dbReference>
<dbReference type="PRINTS" id="PR00509">
    <property type="entry name" value="PGMPMM"/>
</dbReference>
<dbReference type="GO" id="GO:0004615">
    <property type="term" value="F:phosphomannomutase activity"/>
    <property type="evidence" value="ECO:0007669"/>
    <property type="project" value="TreeGrafter"/>
</dbReference>
<dbReference type="SUPFAM" id="SSF53738">
    <property type="entry name" value="Phosphoglucomutase, first 3 domains"/>
    <property type="match status" value="3"/>
</dbReference>
<dbReference type="HAMAP" id="MF_01554_B">
    <property type="entry name" value="GlmM_B"/>
    <property type="match status" value="1"/>
</dbReference>
<keyword evidence="5 6" id="KW-0413">Isomerase</keyword>
<feature type="binding site" evidence="6">
    <location>
        <position position="249"/>
    </location>
    <ligand>
        <name>Mg(2+)</name>
        <dbReference type="ChEBI" id="CHEBI:18420"/>
    </ligand>
</feature>
<dbReference type="Pfam" id="PF02880">
    <property type="entry name" value="PGM_PMM_III"/>
    <property type="match status" value="1"/>
</dbReference>
<dbReference type="FunFam" id="3.40.120.10:FF:000003">
    <property type="entry name" value="Phosphoglucosamine mutase"/>
    <property type="match status" value="1"/>
</dbReference>
<dbReference type="NCBIfam" id="NF008139">
    <property type="entry name" value="PRK10887.1"/>
    <property type="match status" value="1"/>
</dbReference>
<dbReference type="InterPro" id="IPR016055">
    <property type="entry name" value="A-D-PHexomutase_a/b/a-I/II/III"/>
</dbReference>
<dbReference type="GO" id="GO:0006048">
    <property type="term" value="P:UDP-N-acetylglucosamine biosynthetic process"/>
    <property type="evidence" value="ECO:0007669"/>
    <property type="project" value="TreeGrafter"/>
</dbReference>
<dbReference type="RefSeq" id="WP_187711823.1">
    <property type="nucleotide sequence ID" value="NZ_CP060820.1"/>
</dbReference>
<dbReference type="InterPro" id="IPR005844">
    <property type="entry name" value="A-D-PHexomutase_a/b/a-I"/>
</dbReference>
<dbReference type="Gene3D" id="3.40.120.10">
    <property type="entry name" value="Alpha-D-Glucose-1,6-Bisphosphate, subunit A, domain 3"/>
    <property type="match status" value="3"/>
</dbReference>
<comment type="similarity">
    <text evidence="1 6 7">Belongs to the phosphohexose mutase family.</text>
</comment>
<evidence type="ECO:0000256" key="4">
    <source>
        <dbReference type="ARBA" id="ARBA00022842"/>
    </source>
</evidence>
<dbReference type="Gene3D" id="3.30.310.50">
    <property type="entry name" value="Alpha-D-phosphohexomutase, C-terminal domain"/>
    <property type="match status" value="1"/>
</dbReference>
<dbReference type="Pfam" id="PF02879">
    <property type="entry name" value="PGM_PMM_II"/>
    <property type="match status" value="1"/>
</dbReference>
<comment type="catalytic activity">
    <reaction evidence="6 8">
        <text>alpha-D-glucosamine 1-phosphate = D-glucosamine 6-phosphate</text>
        <dbReference type="Rhea" id="RHEA:23424"/>
        <dbReference type="ChEBI" id="CHEBI:58516"/>
        <dbReference type="ChEBI" id="CHEBI:58725"/>
        <dbReference type="EC" id="5.4.2.10"/>
    </reaction>
</comment>
<evidence type="ECO:0000259" key="10">
    <source>
        <dbReference type="Pfam" id="PF02878"/>
    </source>
</evidence>
<dbReference type="GO" id="GO:0000287">
    <property type="term" value="F:magnesium ion binding"/>
    <property type="evidence" value="ECO:0007669"/>
    <property type="project" value="UniProtKB-UniRule"/>
</dbReference>
<proteinExistence type="inferred from homology"/>
<dbReference type="EC" id="5.4.2.10" evidence="6 8"/>
<dbReference type="EMBL" id="CP060820">
    <property type="protein sequence ID" value="QNP40382.1"/>
    <property type="molecule type" value="Genomic_DNA"/>
</dbReference>
<evidence type="ECO:0000256" key="6">
    <source>
        <dbReference type="HAMAP-Rule" id="MF_01554"/>
    </source>
</evidence>
<evidence type="ECO:0000259" key="9">
    <source>
        <dbReference type="Pfam" id="PF00408"/>
    </source>
</evidence>
<evidence type="ECO:0000256" key="1">
    <source>
        <dbReference type="ARBA" id="ARBA00010231"/>
    </source>
</evidence>
<dbReference type="GO" id="GO:0009252">
    <property type="term" value="P:peptidoglycan biosynthetic process"/>
    <property type="evidence" value="ECO:0007669"/>
    <property type="project" value="UniProtKB-ARBA"/>
</dbReference>
<dbReference type="KEGG" id="lsx:H8B22_13005"/>
<keyword evidence="14" id="KW-1185">Reference proteome</keyword>
<dbReference type="GO" id="GO:0008966">
    <property type="term" value="F:phosphoglucosamine mutase activity"/>
    <property type="evidence" value="ECO:0007669"/>
    <property type="project" value="UniProtKB-UniRule"/>
</dbReference>
<feature type="domain" description="Alpha-D-phosphohexomutase alpha/beta/alpha" evidence="12">
    <location>
        <begin position="264"/>
        <end position="370"/>
    </location>
</feature>
<evidence type="ECO:0000256" key="3">
    <source>
        <dbReference type="ARBA" id="ARBA00022723"/>
    </source>
</evidence>
<dbReference type="Pfam" id="PF02878">
    <property type="entry name" value="PGM_PMM_I"/>
    <property type="match status" value="1"/>
</dbReference>
<keyword evidence="4 6" id="KW-0460">Magnesium</keyword>
<evidence type="ECO:0000256" key="8">
    <source>
        <dbReference type="RuleBase" id="RU004327"/>
    </source>
</evidence>
<dbReference type="Pfam" id="PF00408">
    <property type="entry name" value="PGM_PMM_IV"/>
    <property type="match status" value="1"/>
</dbReference>
<evidence type="ECO:0000313" key="14">
    <source>
        <dbReference type="Proteomes" id="UP000516018"/>
    </source>
</evidence>
<evidence type="ECO:0000313" key="13">
    <source>
        <dbReference type="EMBL" id="QNP40382.1"/>
    </source>
</evidence>
<feature type="modified residue" description="Phosphoserine" evidence="6">
    <location>
        <position position="108"/>
    </location>
</feature>
<feature type="domain" description="Alpha-D-phosphohexomutase alpha/beta/alpha" evidence="10">
    <location>
        <begin position="3"/>
        <end position="140"/>
    </location>
</feature>
<evidence type="ECO:0000259" key="11">
    <source>
        <dbReference type="Pfam" id="PF02879"/>
    </source>
</evidence>
<dbReference type="InterPro" id="IPR005843">
    <property type="entry name" value="A-D-PHexomutase_C"/>
</dbReference>
<dbReference type="SUPFAM" id="SSF55957">
    <property type="entry name" value="Phosphoglucomutase, C-terminal domain"/>
    <property type="match status" value="1"/>
</dbReference>
<dbReference type="AlphaFoldDB" id="A0A7H0FWG6"/>
<gene>
    <name evidence="6 13" type="primary">glmM</name>
    <name evidence="13" type="ORF">H8B22_13005</name>
</gene>
<dbReference type="PROSITE" id="PS00710">
    <property type="entry name" value="PGM_PMM"/>
    <property type="match status" value="1"/>
</dbReference>
<protein>
    <recommendedName>
        <fullName evidence="6 8">Phosphoglucosamine mutase</fullName>
        <ecNumber evidence="6 8">5.4.2.10</ecNumber>
    </recommendedName>
</protein>
<feature type="binding site" evidence="6">
    <location>
        <position position="247"/>
    </location>
    <ligand>
        <name>Mg(2+)</name>
        <dbReference type="ChEBI" id="CHEBI:18420"/>
    </ligand>
</feature>
<dbReference type="NCBIfam" id="TIGR01455">
    <property type="entry name" value="glmM"/>
    <property type="match status" value="1"/>
</dbReference>
<dbReference type="FunFam" id="3.30.310.50:FF:000001">
    <property type="entry name" value="Phosphoglucosamine mutase"/>
    <property type="match status" value="1"/>
</dbReference>
<dbReference type="InterPro" id="IPR005845">
    <property type="entry name" value="A-D-PHexomutase_a/b/a-II"/>
</dbReference>
<feature type="binding site" evidence="6">
    <location>
        <position position="251"/>
    </location>
    <ligand>
        <name>Mg(2+)</name>
        <dbReference type="ChEBI" id="CHEBI:18420"/>
    </ligand>
</feature>
<organism evidence="13 14">
    <name type="scientific">Agrilutibacter terrestris</name>
    <dbReference type="NCBI Taxonomy" id="2865112"/>
    <lineage>
        <taxon>Bacteria</taxon>
        <taxon>Pseudomonadati</taxon>
        <taxon>Pseudomonadota</taxon>
        <taxon>Gammaproteobacteria</taxon>
        <taxon>Lysobacterales</taxon>
        <taxon>Lysobacteraceae</taxon>
        <taxon>Agrilutibacter</taxon>
    </lineage>
</organism>
<dbReference type="GO" id="GO:0005829">
    <property type="term" value="C:cytosol"/>
    <property type="evidence" value="ECO:0007669"/>
    <property type="project" value="TreeGrafter"/>
</dbReference>
<feature type="domain" description="Alpha-D-phosphohexomutase alpha/beta/alpha" evidence="11">
    <location>
        <begin position="163"/>
        <end position="260"/>
    </location>
</feature>
<dbReference type="InterPro" id="IPR036900">
    <property type="entry name" value="A-D-PHexomutase_C_sf"/>
</dbReference>
<sequence>MSRRYFGTDGIRGRVGDGPISADFVLRLGNAYGHALTKAYEGRRDWRKPQVIIGKDTRISNYMFEAALEAGLVAAGVDVQLMGPMPTPAVAHLTHSMRADGGIVISASHNPHYDNGIKFFSAEGEKLDDATELAIEAALDQPFRTVPSEQLGKALRTRDALGRYIEHCKGSVPKGFDLGGMRIAMDCANGATYQLGPLVLRELGARVDAIGVDPSGLNINDGVGSTHPETLAARVRETGADLGIAFDGDGDRVMFVDGDGNVCDGDDLLYVLALDWKQSGRLAGPVVGTLMTNYGLERALAREGIGFVRAKVGDRYVHQQLVSHGGVLGGEASGHMLCLDRSGTGDGIVSALQVLEVLRRNGISLQAALQGLERVPQKTVNVRYAVGAAKPAEAPSVLAALADAQAAVAGRGRAFLRPSGTEPVVRVTVEADDAALVDSILDNLATAVRAAAA</sequence>
<reference evidence="13 14" key="1">
    <citation type="submission" date="2020-08" db="EMBL/GenBank/DDBJ databases">
        <title>Lysobacter sp. II4 sp. nov., isolated from soil.</title>
        <authorList>
            <person name="Woo C.Y."/>
            <person name="Kim J."/>
        </authorList>
    </citation>
    <scope>NUCLEOTIDE SEQUENCE [LARGE SCALE GENOMIC DNA]</scope>
    <source>
        <strain evidence="13 14">II4</strain>
    </source>
</reference>
<dbReference type="InterPro" id="IPR016066">
    <property type="entry name" value="A-D-PHexomutase_CS"/>
</dbReference>
<dbReference type="PANTHER" id="PTHR42946">
    <property type="entry name" value="PHOSPHOHEXOSE MUTASE"/>
    <property type="match status" value="1"/>
</dbReference>
<evidence type="ECO:0000256" key="5">
    <source>
        <dbReference type="ARBA" id="ARBA00023235"/>
    </source>
</evidence>
<dbReference type="InterPro" id="IPR005841">
    <property type="entry name" value="Alpha-D-phosphohexomutase_SF"/>
</dbReference>
<comment type="cofactor">
    <cofactor evidence="6">
        <name>Mg(2+)</name>
        <dbReference type="ChEBI" id="CHEBI:18420"/>
    </cofactor>
    <text evidence="6">Binds 1 Mg(2+) ion per subunit.</text>
</comment>
<dbReference type="InterPro" id="IPR006352">
    <property type="entry name" value="GlmM_bact"/>
</dbReference>
<dbReference type="CDD" id="cd05802">
    <property type="entry name" value="GlmM"/>
    <property type="match status" value="1"/>
</dbReference>